<proteinExistence type="predicted"/>
<reference evidence="1" key="1">
    <citation type="submission" date="2022-02" db="EMBL/GenBank/DDBJ databases">
        <title>Plant Genome Project.</title>
        <authorList>
            <person name="Zhang R.-G."/>
        </authorList>
    </citation>
    <scope>NUCLEOTIDE SEQUENCE</scope>
    <source>
        <strain evidence="1">AT1</strain>
    </source>
</reference>
<evidence type="ECO:0000313" key="2">
    <source>
        <dbReference type="Proteomes" id="UP001062846"/>
    </source>
</evidence>
<comment type="caution">
    <text evidence="1">The sequence shown here is derived from an EMBL/GenBank/DDBJ whole genome shotgun (WGS) entry which is preliminary data.</text>
</comment>
<name>A0ACC0NXT8_RHOML</name>
<accession>A0ACC0NXT8</accession>
<gene>
    <name evidence="1" type="ORF">RHMOL_Rhmol04G0066300</name>
</gene>
<dbReference type="Proteomes" id="UP001062846">
    <property type="component" value="Chromosome 4"/>
</dbReference>
<sequence length="181" mass="20943">MRRSKRKASHNTATAAAAVPTVFHFACKRVCKTWRDLTLEPYFAKLHLPRSPLRLVFYRHGVKNYSWFICYFDIQKEQFGCFPLPSHIGGGCRYLEVADNRLFLYNCHSFYVWKFWAMNDYGDFGSWTLEWVIAVPITFGFQGIVRPLKILKDGTLLMMFNSSSSQTKAAKATLASYNPET</sequence>
<protein>
    <submittedName>
        <fullName evidence="1">Uncharacterized protein</fullName>
    </submittedName>
</protein>
<evidence type="ECO:0000313" key="1">
    <source>
        <dbReference type="EMBL" id="KAI8558140.1"/>
    </source>
</evidence>
<keyword evidence="2" id="KW-1185">Reference proteome</keyword>
<dbReference type="EMBL" id="CM046391">
    <property type="protein sequence ID" value="KAI8558140.1"/>
    <property type="molecule type" value="Genomic_DNA"/>
</dbReference>
<organism evidence="1 2">
    <name type="scientific">Rhododendron molle</name>
    <name type="common">Chinese azalea</name>
    <name type="synonym">Azalea mollis</name>
    <dbReference type="NCBI Taxonomy" id="49168"/>
    <lineage>
        <taxon>Eukaryota</taxon>
        <taxon>Viridiplantae</taxon>
        <taxon>Streptophyta</taxon>
        <taxon>Embryophyta</taxon>
        <taxon>Tracheophyta</taxon>
        <taxon>Spermatophyta</taxon>
        <taxon>Magnoliopsida</taxon>
        <taxon>eudicotyledons</taxon>
        <taxon>Gunneridae</taxon>
        <taxon>Pentapetalae</taxon>
        <taxon>asterids</taxon>
        <taxon>Ericales</taxon>
        <taxon>Ericaceae</taxon>
        <taxon>Ericoideae</taxon>
        <taxon>Rhodoreae</taxon>
        <taxon>Rhododendron</taxon>
    </lineage>
</organism>